<gene>
    <name evidence="7" type="ORF">SAMN06269250_5473</name>
</gene>
<evidence type="ECO:0000256" key="1">
    <source>
        <dbReference type="ARBA" id="ARBA00022553"/>
    </source>
</evidence>
<dbReference type="Gene3D" id="1.20.120.580">
    <property type="entry name" value="bsu32300-like"/>
    <property type="match status" value="1"/>
</dbReference>
<dbReference type="AlphaFoldDB" id="A0A286GMH5"/>
<accession>A0A286GMH5</accession>
<dbReference type="InterPro" id="IPR051813">
    <property type="entry name" value="HepT_RNase_toxin"/>
</dbReference>
<dbReference type="InterPro" id="IPR037038">
    <property type="entry name" value="HepT-like_sf"/>
</dbReference>
<name>A0A286GMH5_9BACT</name>
<dbReference type="PANTHER" id="PTHR34139:SF1">
    <property type="entry name" value="RNASE MJ1380-RELATED"/>
    <property type="match status" value="1"/>
</dbReference>
<keyword evidence="3" id="KW-0540">Nuclease</keyword>
<evidence type="ECO:0000256" key="6">
    <source>
        <dbReference type="ARBA" id="ARBA00024207"/>
    </source>
</evidence>
<evidence type="ECO:0000256" key="4">
    <source>
        <dbReference type="ARBA" id="ARBA00022741"/>
    </source>
</evidence>
<reference evidence="8" key="1">
    <citation type="submission" date="2017-09" db="EMBL/GenBank/DDBJ databases">
        <authorList>
            <person name="Varghese N."/>
            <person name="Submissions S."/>
        </authorList>
    </citation>
    <scope>NUCLEOTIDE SEQUENCE [LARGE SCALE GENOMIC DNA]</scope>
    <source>
        <strain evidence="8">DSM 29961</strain>
    </source>
</reference>
<evidence type="ECO:0000313" key="7">
    <source>
        <dbReference type="EMBL" id="SOD96745.1"/>
    </source>
</evidence>
<keyword evidence="4" id="KW-0547">Nucleotide-binding</keyword>
<keyword evidence="2" id="KW-1277">Toxin-antitoxin system</keyword>
<comment type="similarity">
    <text evidence="6">Belongs to the HepT RNase toxin family.</text>
</comment>
<dbReference type="GO" id="GO:0016787">
    <property type="term" value="F:hydrolase activity"/>
    <property type="evidence" value="ECO:0007669"/>
    <property type="project" value="UniProtKB-KW"/>
</dbReference>
<dbReference type="Proteomes" id="UP000219452">
    <property type="component" value="Unassembled WGS sequence"/>
</dbReference>
<keyword evidence="1" id="KW-0597">Phosphoprotein</keyword>
<dbReference type="GO" id="GO:0000166">
    <property type="term" value="F:nucleotide binding"/>
    <property type="evidence" value="ECO:0007669"/>
    <property type="project" value="UniProtKB-KW"/>
</dbReference>
<dbReference type="GO" id="GO:0004540">
    <property type="term" value="F:RNA nuclease activity"/>
    <property type="evidence" value="ECO:0007669"/>
    <property type="project" value="InterPro"/>
</dbReference>
<sequence length="113" mass="13164">MNTWSIPPKKLIFLISVSTDLSLERLLADELRKRAIVRSLEIIGEAAKKVDEETQYAYPEVSWRAFAGMRDILIHQYFGINYDIVWETVQNEIPELAFQIKRIIADLQKRGID</sequence>
<evidence type="ECO:0000313" key="8">
    <source>
        <dbReference type="Proteomes" id="UP000219452"/>
    </source>
</evidence>
<dbReference type="PANTHER" id="PTHR34139">
    <property type="entry name" value="UPF0331 PROTEIN MJ0127"/>
    <property type="match status" value="1"/>
</dbReference>
<evidence type="ECO:0000256" key="3">
    <source>
        <dbReference type="ARBA" id="ARBA00022722"/>
    </source>
</evidence>
<dbReference type="Pfam" id="PF01934">
    <property type="entry name" value="HepT-like"/>
    <property type="match status" value="1"/>
</dbReference>
<proteinExistence type="inferred from homology"/>
<dbReference type="EMBL" id="OCNH01000006">
    <property type="protein sequence ID" value="SOD96745.1"/>
    <property type="molecule type" value="Genomic_DNA"/>
</dbReference>
<protein>
    <submittedName>
        <fullName evidence="7">Uncharacterized conserved protein, contains HEPN domain</fullName>
    </submittedName>
</protein>
<dbReference type="GO" id="GO:0110001">
    <property type="term" value="C:toxin-antitoxin complex"/>
    <property type="evidence" value="ECO:0007669"/>
    <property type="project" value="InterPro"/>
</dbReference>
<evidence type="ECO:0000256" key="5">
    <source>
        <dbReference type="ARBA" id="ARBA00022801"/>
    </source>
</evidence>
<organism evidence="7 8">
    <name type="scientific">Spirosoma fluviale</name>
    <dbReference type="NCBI Taxonomy" id="1597977"/>
    <lineage>
        <taxon>Bacteria</taxon>
        <taxon>Pseudomonadati</taxon>
        <taxon>Bacteroidota</taxon>
        <taxon>Cytophagia</taxon>
        <taxon>Cytophagales</taxon>
        <taxon>Cytophagaceae</taxon>
        <taxon>Spirosoma</taxon>
    </lineage>
</organism>
<evidence type="ECO:0000256" key="2">
    <source>
        <dbReference type="ARBA" id="ARBA00022649"/>
    </source>
</evidence>
<keyword evidence="5" id="KW-0378">Hydrolase</keyword>
<dbReference type="InterPro" id="IPR008201">
    <property type="entry name" value="HepT-like"/>
</dbReference>
<keyword evidence="8" id="KW-1185">Reference proteome</keyword>